<evidence type="ECO:0000313" key="4">
    <source>
        <dbReference type="Proteomes" id="UP000531950"/>
    </source>
</evidence>
<dbReference type="GO" id="GO:0016989">
    <property type="term" value="F:sigma factor antagonist activity"/>
    <property type="evidence" value="ECO:0007669"/>
    <property type="project" value="TreeGrafter"/>
</dbReference>
<evidence type="ECO:0000259" key="2">
    <source>
        <dbReference type="Pfam" id="PF16220"/>
    </source>
</evidence>
<dbReference type="RefSeq" id="WP_177080012.1">
    <property type="nucleotide sequence ID" value="NZ_JACARG010000091.1"/>
</dbReference>
<name>A0A7Y8JT57_9PSED</name>
<dbReference type="PANTHER" id="PTHR30273:SF2">
    <property type="entry name" value="PROTEIN FECR"/>
    <property type="match status" value="1"/>
</dbReference>
<accession>A0A7Y8JT57</accession>
<dbReference type="Proteomes" id="UP000531950">
    <property type="component" value="Unassembled WGS sequence"/>
</dbReference>
<comment type="caution">
    <text evidence="3">The sequence shown here is derived from an EMBL/GenBank/DDBJ whole genome shotgun (WGS) entry which is preliminary data.</text>
</comment>
<dbReference type="AlphaFoldDB" id="A0A7Y8JT57"/>
<evidence type="ECO:0000313" key="3">
    <source>
        <dbReference type="EMBL" id="NWE17509.1"/>
    </source>
</evidence>
<dbReference type="EMBL" id="JACARG010000091">
    <property type="protein sequence ID" value="NWE17509.1"/>
    <property type="molecule type" value="Genomic_DNA"/>
</dbReference>
<gene>
    <name evidence="3" type="ORF">HX822_31635</name>
</gene>
<dbReference type="InterPro" id="IPR032623">
    <property type="entry name" value="FecR_N"/>
</dbReference>
<proteinExistence type="predicted"/>
<dbReference type="Gene3D" id="2.60.120.1440">
    <property type="match status" value="1"/>
</dbReference>
<feature type="domain" description="FecR N-terminal" evidence="2">
    <location>
        <begin position="13"/>
        <end position="52"/>
    </location>
</feature>
<reference evidence="3 4" key="1">
    <citation type="submission" date="2020-04" db="EMBL/GenBank/DDBJ databases">
        <title>Molecular characterization of pseudomonads from Agaricus bisporus reveal novel blotch 2 pathogens in Western Europe.</title>
        <authorList>
            <person name="Taparia T."/>
            <person name="Krijger M."/>
            <person name="Haynes E."/>
            <person name="Elpinstone J.G."/>
            <person name="Noble R."/>
            <person name="Van Der Wolf J."/>
        </authorList>
    </citation>
    <scope>NUCLEOTIDE SEQUENCE [LARGE SCALE GENOMIC DNA]</scope>
    <source>
        <strain evidence="3 4">IPO3782</strain>
    </source>
</reference>
<dbReference type="InterPro" id="IPR006860">
    <property type="entry name" value="FecR"/>
</dbReference>
<dbReference type="PIRSF" id="PIRSF018266">
    <property type="entry name" value="FecR"/>
    <property type="match status" value="1"/>
</dbReference>
<dbReference type="Pfam" id="PF16220">
    <property type="entry name" value="DUF4880"/>
    <property type="match status" value="1"/>
</dbReference>
<feature type="domain" description="FecR protein" evidence="1">
    <location>
        <begin position="116"/>
        <end position="205"/>
    </location>
</feature>
<evidence type="ECO:0000259" key="1">
    <source>
        <dbReference type="Pfam" id="PF04773"/>
    </source>
</evidence>
<sequence>MSTEQPISPAIIERATAWMARLWADDASEDDHANCLRWRAEHPHHELAWTRLLGFEQKLHSVPAPVAKHTLAEPAAPDSLNRRSTLRLLGLLVAAGSLAYGVRRTDTWQLASAGHSTRTGEVREVALPDGTRVVLASASAIDVQFDDHQRLVLLRAGEVFITTAPSPRPFRVQTRQGLLQALGTRFSVRQCDDSCRLAVLEGAVQVQPEHGAGVRVDAGHGASISRNQVKPIAQVTDRSVAWVKGLLVADGTRLDELVAELARYRPGVLRCAPEVAMLRVSGVLHLADTDLALDNLAAALPIQVIRRTRYWVTVSAPA</sequence>
<dbReference type="Pfam" id="PF04773">
    <property type="entry name" value="FecR"/>
    <property type="match status" value="1"/>
</dbReference>
<dbReference type="PANTHER" id="PTHR30273">
    <property type="entry name" value="PERIPLASMIC SIGNAL SENSOR AND SIGMA FACTOR ACTIVATOR FECR-RELATED"/>
    <property type="match status" value="1"/>
</dbReference>
<protein>
    <submittedName>
        <fullName evidence="3">FecR domain-containing protein</fullName>
    </submittedName>
</protein>
<organism evidence="3 4">
    <name type="scientific">Pseudomonas yamanorum</name>
    <dbReference type="NCBI Taxonomy" id="515393"/>
    <lineage>
        <taxon>Bacteria</taxon>
        <taxon>Pseudomonadati</taxon>
        <taxon>Pseudomonadota</taxon>
        <taxon>Gammaproteobacteria</taxon>
        <taxon>Pseudomonadales</taxon>
        <taxon>Pseudomonadaceae</taxon>
        <taxon>Pseudomonas</taxon>
    </lineage>
</organism>
<dbReference type="InterPro" id="IPR012373">
    <property type="entry name" value="Ferrdict_sens_TM"/>
</dbReference>